<gene>
    <name evidence="1" type="ORF">NCTC10738_00831</name>
</gene>
<protein>
    <submittedName>
        <fullName evidence="1">Uncharacterized protein</fullName>
    </submittedName>
</protein>
<accession>A0A379Z3V2</accession>
<dbReference type="RefSeq" id="WP_115389231.1">
    <property type="nucleotide sequence ID" value="NZ_JADZHC010000058.1"/>
</dbReference>
<sequence length="217" mass="25113">MKTFSELKARHRAERGDFSTNLSLRVHRSLSWLDKAEQCDDDDAKFTFLWIAFNAAYAQEYDQRQSYGERSRYEDFLTKLVELDGEGLLSRIIWDNYSGIIRCILDNEFILPAFWDYQAGRIKEQEWLNARTKAKSLANQSLGQGNTSLVLSVLFARLYTLRNQIIHGGATYNSSANRKQLRDCTKILEKLVPVVIMLMMNGKEQLWGDPVYPVINT</sequence>
<dbReference type="EMBL" id="UGYO01000001">
    <property type="protein sequence ID" value="SUI54079.1"/>
    <property type="molecule type" value="Genomic_DNA"/>
</dbReference>
<organism evidence="1 2">
    <name type="scientific">Shewanella algae</name>
    <dbReference type="NCBI Taxonomy" id="38313"/>
    <lineage>
        <taxon>Bacteria</taxon>
        <taxon>Pseudomonadati</taxon>
        <taxon>Pseudomonadota</taxon>
        <taxon>Gammaproteobacteria</taxon>
        <taxon>Alteromonadales</taxon>
        <taxon>Shewanellaceae</taxon>
        <taxon>Shewanella</taxon>
    </lineage>
</organism>
<reference evidence="1 2" key="1">
    <citation type="submission" date="2018-06" db="EMBL/GenBank/DDBJ databases">
        <authorList>
            <consortium name="Pathogen Informatics"/>
            <person name="Doyle S."/>
        </authorList>
    </citation>
    <scope>NUCLEOTIDE SEQUENCE [LARGE SCALE GENOMIC DNA]</scope>
    <source>
        <strain evidence="1 2">NCTC10738</strain>
    </source>
</reference>
<proteinExistence type="predicted"/>
<evidence type="ECO:0000313" key="1">
    <source>
        <dbReference type="EMBL" id="SUI54079.1"/>
    </source>
</evidence>
<keyword evidence="2" id="KW-1185">Reference proteome</keyword>
<dbReference type="Proteomes" id="UP000254069">
    <property type="component" value="Unassembled WGS sequence"/>
</dbReference>
<dbReference type="AlphaFoldDB" id="A0A379Z3V2"/>
<evidence type="ECO:0000313" key="2">
    <source>
        <dbReference type="Proteomes" id="UP000254069"/>
    </source>
</evidence>
<name>A0A379Z3V2_9GAMM</name>